<dbReference type="KEGG" id="hpel:HZS54_12010"/>
<dbReference type="EMBL" id="CP058909">
    <property type="protein sequence ID" value="QLH84979.1"/>
    <property type="molecule type" value="Genomic_DNA"/>
</dbReference>
<reference evidence="2 3" key="1">
    <citation type="submission" date="2020-07" db="EMBL/GenBank/DDBJ databases">
        <title>Halosimplex litoreum sp. nov. and Halosimplex rubrum sp. nov., isolated from different salt environments.</title>
        <authorList>
            <person name="Cui H."/>
        </authorList>
    </citation>
    <scope>NUCLEOTIDE SEQUENCE [LARGE SCALE GENOMIC DNA]</scope>
    <source>
        <strain evidence="2 3">R2</strain>
    </source>
</reference>
<sequence length="75" mass="7965">MSSDSPEPVNRDVLDRLLQEVSPTNELAEGGSAFEDQTVVFTGKLPELSRSEATEIIEAEGGRVTSSVSGVTDLL</sequence>
<protein>
    <recommendedName>
        <fullName evidence="1">BRCT domain-containing protein</fullName>
    </recommendedName>
</protein>
<proteinExistence type="predicted"/>
<dbReference type="PROSITE" id="PS50172">
    <property type="entry name" value="BRCT"/>
    <property type="match status" value="1"/>
</dbReference>
<dbReference type="InterPro" id="IPR036420">
    <property type="entry name" value="BRCT_dom_sf"/>
</dbReference>
<name>A0A7D5PH90_9EURY</name>
<dbReference type="SUPFAM" id="SSF52113">
    <property type="entry name" value="BRCT domain"/>
    <property type="match status" value="1"/>
</dbReference>
<gene>
    <name evidence="2" type="ORF">HZS54_12010</name>
</gene>
<evidence type="ECO:0000259" key="1">
    <source>
        <dbReference type="PROSITE" id="PS50172"/>
    </source>
</evidence>
<accession>A0A7D5PH90</accession>
<evidence type="ECO:0000313" key="3">
    <source>
        <dbReference type="Proteomes" id="UP000509346"/>
    </source>
</evidence>
<organism evidence="2 3">
    <name type="scientific">Halosimplex pelagicum</name>
    <dbReference type="NCBI Taxonomy" id="869886"/>
    <lineage>
        <taxon>Archaea</taxon>
        <taxon>Methanobacteriati</taxon>
        <taxon>Methanobacteriota</taxon>
        <taxon>Stenosarchaea group</taxon>
        <taxon>Halobacteria</taxon>
        <taxon>Halobacteriales</taxon>
        <taxon>Haloarculaceae</taxon>
        <taxon>Halosimplex</taxon>
    </lineage>
</organism>
<dbReference type="Proteomes" id="UP000509346">
    <property type="component" value="Chromosome"/>
</dbReference>
<dbReference type="AlphaFoldDB" id="A0A7D5PH90"/>
<dbReference type="Gene3D" id="3.40.50.10190">
    <property type="entry name" value="BRCT domain"/>
    <property type="match status" value="1"/>
</dbReference>
<keyword evidence="3" id="KW-1185">Reference proteome</keyword>
<dbReference type="CDD" id="cd17748">
    <property type="entry name" value="BRCT_DNA_ligase_like"/>
    <property type="match status" value="1"/>
</dbReference>
<dbReference type="InterPro" id="IPR001357">
    <property type="entry name" value="BRCT_dom"/>
</dbReference>
<dbReference type="Pfam" id="PF00533">
    <property type="entry name" value="BRCT"/>
    <property type="match status" value="1"/>
</dbReference>
<feature type="domain" description="BRCT" evidence="1">
    <location>
        <begin position="29"/>
        <end position="75"/>
    </location>
</feature>
<evidence type="ECO:0000313" key="2">
    <source>
        <dbReference type="EMBL" id="QLH84979.1"/>
    </source>
</evidence>